<organism evidence="13">
    <name type="scientific">Arundo donax</name>
    <name type="common">Giant reed</name>
    <name type="synonym">Donax arundinaceus</name>
    <dbReference type="NCBI Taxonomy" id="35708"/>
    <lineage>
        <taxon>Eukaryota</taxon>
        <taxon>Viridiplantae</taxon>
        <taxon>Streptophyta</taxon>
        <taxon>Embryophyta</taxon>
        <taxon>Tracheophyta</taxon>
        <taxon>Spermatophyta</taxon>
        <taxon>Magnoliopsida</taxon>
        <taxon>Liliopsida</taxon>
        <taxon>Poales</taxon>
        <taxon>Poaceae</taxon>
        <taxon>PACMAD clade</taxon>
        <taxon>Arundinoideae</taxon>
        <taxon>Arundineae</taxon>
        <taxon>Arundo</taxon>
    </lineage>
</organism>
<evidence type="ECO:0000256" key="8">
    <source>
        <dbReference type="ARBA" id="ARBA00022989"/>
    </source>
</evidence>
<proteinExistence type="inferred from homology"/>
<comment type="caution">
    <text evidence="12">Lacks conserved residue(s) required for the propagation of feature annotation.</text>
</comment>
<evidence type="ECO:0000256" key="2">
    <source>
        <dbReference type="ARBA" id="ARBA00004922"/>
    </source>
</evidence>
<dbReference type="PANTHER" id="PTHR22760">
    <property type="entry name" value="GLYCOSYLTRANSFERASE"/>
    <property type="match status" value="1"/>
</dbReference>
<name>A0A0A8YVX2_ARUDO</name>
<dbReference type="EMBL" id="GBRH01271128">
    <property type="protein sequence ID" value="JAD26767.1"/>
    <property type="molecule type" value="Transcribed_RNA"/>
</dbReference>
<keyword evidence="8 12" id="KW-1133">Transmembrane helix</keyword>
<evidence type="ECO:0000256" key="5">
    <source>
        <dbReference type="ARBA" id="ARBA00022679"/>
    </source>
</evidence>
<evidence type="ECO:0000256" key="12">
    <source>
        <dbReference type="RuleBase" id="RU363075"/>
    </source>
</evidence>
<dbReference type="GO" id="GO:0052917">
    <property type="term" value="F:dol-P-Man:Man(7)GlcNAc(2)-PP-Dol alpha-1,6-mannosyltransferase activity"/>
    <property type="evidence" value="ECO:0007669"/>
    <property type="project" value="UniProtKB-EC"/>
</dbReference>
<evidence type="ECO:0000256" key="10">
    <source>
        <dbReference type="ARBA" id="ARBA00044721"/>
    </source>
</evidence>
<evidence type="ECO:0000256" key="7">
    <source>
        <dbReference type="ARBA" id="ARBA00022824"/>
    </source>
</evidence>
<evidence type="ECO:0000256" key="6">
    <source>
        <dbReference type="ARBA" id="ARBA00022692"/>
    </source>
</evidence>
<dbReference type="PANTHER" id="PTHR22760:SF1">
    <property type="entry name" value="DOL-P-MAN:MAN(7)GLCNAC(2)-PP-DOL ALPHA-1,6-MANNOSYLTRANSFERASE"/>
    <property type="match status" value="1"/>
</dbReference>
<keyword evidence="6 12" id="KW-0812">Transmembrane</keyword>
<dbReference type="UniPathway" id="UPA00378"/>
<feature type="transmembrane region" description="Helical" evidence="12">
    <location>
        <begin position="20"/>
        <end position="38"/>
    </location>
</feature>
<reference evidence="13" key="2">
    <citation type="journal article" date="2015" name="Data Brief">
        <title>Shoot transcriptome of the giant reed, Arundo donax.</title>
        <authorList>
            <person name="Barrero R.A."/>
            <person name="Guerrero F.D."/>
            <person name="Moolhuijzen P."/>
            <person name="Goolsby J.A."/>
            <person name="Tidwell J."/>
            <person name="Bellgard S.E."/>
            <person name="Bellgard M.I."/>
        </authorList>
    </citation>
    <scope>NUCLEOTIDE SEQUENCE</scope>
    <source>
        <tissue evidence="13">Shoot tissue taken approximately 20 cm above the soil surface</tissue>
    </source>
</reference>
<accession>A0A0A8YVX2</accession>
<comment type="function">
    <text evidence="10">Mannosyltransferase that operates in the biosynthetic pathway of dolichol-linked oligosaccharides, the glycan precursors employed in protein asparagine (N)-glycosylation. The assembly of dolichol-linked oligosaccharides begins on the cytosolic side of the endoplasmic reticulum membrane and finishes in its lumen. The sequential addition of sugars to dolichol pyrophosphate produces dolichol-linked oligosaccharides containing fourteen sugars, including two GlcNAcs, nine mannoses and three glucoses. Once assembled, the oligosaccharide is transferred from the lipid to nascent proteins by oligosaccharyltransferases. In the lumen of the endoplasmic reticulum, adds the eighth mannose residue in an alpha-1,6 linkage onto Man(7)GlcNAc(2)-PP-dolichol to produce Man(8)GlcNAc(2)-PP-dolichol.</text>
</comment>
<comment type="subcellular location">
    <subcellularLocation>
        <location evidence="1 12">Endoplasmic reticulum membrane</location>
        <topology evidence="1 12">Multi-pass membrane protein</topology>
    </subcellularLocation>
</comment>
<dbReference type="GO" id="GO:0005789">
    <property type="term" value="C:endoplasmic reticulum membrane"/>
    <property type="evidence" value="ECO:0007669"/>
    <property type="project" value="UniProtKB-SubCell"/>
</dbReference>
<evidence type="ECO:0000256" key="3">
    <source>
        <dbReference type="ARBA" id="ARBA00007063"/>
    </source>
</evidence>
<dbReference type="EC" id="2.4.1.-" evidence="12"/>
<comment type="pathway">
    <text evidence="2">Protein modification; protein glycosylation.</text>
</comment>
<reference evidence="13" key="1">
    <citation type="submission" date="2014-09" db="EMBL/GenBank/DDBJ databases">
        <authorList>
            <person name="Magalhaes I.L.F."/>
            <person name="Oliveira U."/>
            <person name="Santos F.R."/>
            <person name="Vidigal T.H.D.A."/>
            <person name="Brescovit A.D."/>
            <person name="Santos A.J."/>
        </authorList>
    </citation>
    <scope>NUCLEOTIDE SEQUENCE</scope>
    <source>
        <tissue evidence="13">Shoot tissue taken approximately 20 cm above the soil surface</tissue>
    </source>
</reference>
<sequence>MEDSFKGSSERSWSISLLESIKYCVITAIICIGFTVLVDSIMWRRILWPEFEVLWFNSVLNRSSEWGVSFMLL</sequence>
<evidence type="ECO:0000256" key="11">
    <source>
        <dbReference type="ARBA" id="ARBA00048899"/>
    </source>
</evidence>
<dbReference type="InterPro" id="IPR005599">
    <property type="entry name" value="GPI_mannosylTrfase"/>
</dbReference>
<keyword evidence="9 12" id="KW-0472">Membrane</keyword>
<keyword evidence="7 12" id="KW-0256">Endoplasmic reticulum</keyword>
<keyword evidence="4 12" id="KW-0328">Glycosyltransferase</keyword>
<dbReference type="GO" id="GO:0006487">
    <property type="term" value="P:protein N-linked glycosylation"/>
    <property type="evidence" value="ECO:0007669"/>
    <property type="project" value="TreeGrafter"/>
</dbReference>
<evidence type="ECO:0000256" key="4">
    <source>
        <dbReference type="ARBA" id="ARBA00022676"/>
    </source>
</evidence>
<comment type="similarity">
    <text evidence="3 12">Belongs to the glycosyltransferase 22 family.</text>
</comment>
<comment type="catalytic activity">
    <reaction evidence="11">
        <text>an alpha-D-Man-(1-&gt;2)-alpha-D-Man-(1-&gt;2)-alpha-D-Man-(1-&gt;3)-[alpha-D-Man-(1-&gt;2)-alpha-D-Man-(1-&gt;3)-alpha-D-Man-(1-&gt;6)]-beta-D-Man-(1-&gt;4)-beta-D-GlcNAc-(1-&gt;4)-alpha-D-GlcNAc-diphospho-di-trans,poly-cis-dolichol + a di-trans,poly-cis-dolichyl beta-D-mannosyl phosphate = an alpha-D-Man-(1-&gt;2)-alpha-D-Man-(1-&gt;2)-alpha-D-Man-(1-&gt;3)-[alpha-D-Man-(1-&gt;2)-alpha-D-Man-(1-&gt;3)-[alpha-D-Man-(1-&gt;6)]-alpha-D-Man-(1-&gt;6)]-beta-D-Man-(1-&gt;4)-beta-D-GlcNAc-(1-&gt;4)-alpha-D-GlcNAc-diphospho-di-trans,poly-cis-dolichol + a di-trans,poly-cis-dolichyl phosphate + H(+)</text>
        <dbReference type="Rhea" id="RHEA:29535"/>
        <dbReference type="Rhea" id="RHEA-COMP:19498"/>
        <dbReference type="Rhea" id="RHEA-COMP:19501"/>
        <dbReference type="Rhea" id="RHEA-COMP:19518"/>
        <dbReference type="Rhea" id="RHEA-COMP:19519"/>
        <dbReference type="ChEBI" id="CHEBI:15378"/>
        <dbReference type="ChEBI" id="CHEBI:57683"/>
        <dbReference type="ChEBI" id="CHEBI:58211"/>
        <dbReference type="ChEBI" id="CHEBI:132517"/>
        <dbReference type="ChEBI" id="CHEBI:132519"/>
        <dbReference type="EC" id="2.4.1.260"/>
    </reaction>
    <physiologicalReaction direction="left-to-right" evidence="11">
        <dbReference type="Rhea" id="RHEA:29536"/>
    </physiologicalReaction>
</comment>
<evidence type="ECO:0000313" key="13">
    <source>
        <dbReference type="EMBL" id="JAD26767.1"/>
    </source>
</evidence>
<evidence type="ECO:0000256" key="1">
    <source>
        <dbReference type="ARBA" id="ARBA00004477"/>
    </source>
</evidence>
<dbReference type="AlphaFoldDB" id="A0A0A8YVX2"/>
<evidence type="ECO:0000256" key="9">
    <source>
        <dbReference type="ARBA" id="ARBA00023136"/>
    </source>
</evidence>
<keyword evidence="5" id="KW-0808">Transferase</keyword>
<dbReference type="Pfam" id="PF03901">
    <property type="entry name" value="Glyco_transf_22"/>
    <property type="match status" value="1"/>
</dbReference>
<protein>
    <recommendedName>
        <fullName evidence="12">Mannosyltransferase</fullName>
        <ecNumber evidence="12">2.4.1.-</ecNumber>
    </recommendedName>
</protein>